<comment type="caution">
    <text evidence="1">The sequence shown here is derived from an EMBL/GenBank/DDBJ whole genome shotgun (WGS) entry which is preliminary data.</text>
</comment>
<dbReference type="Proteomes" id="UP000499080">
    <property type="component" value="Unassembled WGS sequence"/>
</dbReference>
<gene>
    <name evidence="1" type="ORF">AVEN_29578_1</name>
</gene>
<keyword evidence="2" id="KW-1185">Reference proteome</keyword>
<proteinExistence type="predicted"/>
<accession>A0A4Y2SZF9</accession>
<name>A0A4Y2SZF9_ARAVE</name>
<protein>
    <submittedName>
        <fullName evidence="1">Uncharacterized protein</fullName>
    </submittedName>
</protein>
<evidence type="ECO:0000313" key="2">
    <source>
        <dbReference type="Proteomes" id="UP000499080"/>
    </source>
</evidence>
<sequence length="88" mass="10309">MAKVYPIEAQDIVPYDVVRWKYAVQYREDICHSWPLYSLVPLGRRWIHNRFNLYQAHQLRGSLLESLCARVPAALLRDWNIGSVPGDL</sequence>
<evidence type="ECO:0000313" key="1">
    <source>
        <dbReference type="EMBL" id="GBN93657.1"/>
    </source>
</evidence>
<organism evidence="1 2">
    <name type="scientific">Araneus ventricosus</name>
    <name type="common">Orbweaver spider</name>
    <name type="synonym">Epeira ventricosa</name>
    <dbReference type="NCBI Taxonomy" id="182803"/>
    <lineage>
        <taxon>Eukaryota</taxon>
        <taxon>Metazoa</taxon>
        <taxon>Ecdysozoa</taxon>
        <taxon>Arthropoda</taxon>
        <taxon>Chelicerata</taxon>
        <taxon>Arachnida</taxon>
        <taxon>Araneae</taxon>
        <taxon>Araneomorphae</taxon>
        <taxon>Entelegynae</taxon>
        <taxon>Araneoidea</taxon>
        <taxon>Araneidae</taxon>
        <taxon>Araneus</taxon>
    </lineage>
</organism>
<reference evidence="1 2" key="1">
    <citation type="journal article" date="2019" name="Sci. Rep.">
        <title>Orb-weaving spider Araneus ventricosus genome elucidates the spidroin gene catalogue.</title>
        <authorList>
            <person name="Kono N."/>
            <person name="Nakamura H."/>
            <person name="Ohtoshi R."/>
            <person name="Moran D.A.P."/>
            <person name="Shinohara A."/>
            <person name="Yoshida Y."/>
            <person name="Fujiwara M."/>
            <person name="Mori M."/>
            <person name="Tomita M."/>
            <person name="Arakawa K."/>
        </authorList>
    </citation>
    <scope>NUCLEOTIDE SEQUENCE [LARGE SCALE GENOMIC DNA]</scope>
</reference>
<dbReference type="EMBL" id="BGPR01025061">
    <property type="protein sequence ID" value="GBN93657.1"/>
    <property type="molecule type" value="Genomic_DNA"/>
</dbReference>
<dbReference type="AlphaFoldDB" id="A0A4Y2SZF9"/>